<proteinExistence type="predicted"/>
<dbReference type="PANTHER" id="PTHR32308">
    <property type="entry name" value="LYASE BETA SUBUNIT, PUTATIVE (AFU_ORTHOLOGUE AFUA_4G13030)-RELATED"/>
    <property type="match status" value="1"/>
</dbReference>
<keyword evidence="5" id="KW-1185">Reference proteome</keyword>
<dbReference type="Gene3D" id="3.20.20.60">
    <property type="entry name" value="Phosphoenolpyruvate-binding domains"/>
    <property type="match status" value="2"/>
</dbReference>
<keyword evidence="2" id="KW-0479">Metal-binding</keyword>
<dbReference type="AlphaFoldDB" id="A0A1G4QJF7"/>
<dbReference type="InterPro" id="IPR039480">
    <property type="entry name" value="C-C_Bond_Lyase-like"/>
</dbReference>
<evidence type="ECO:0000256" key="1">
    <source>
        <dbReference type="ARBA" id="ARBA00001946"/>
    </source>
</evidence>
<dbReference type="GO" id="GO:0000287">
    <property type="term" value="F:magnesium ion binding"/>
    <property type="evidence" value="ECO:0007669"/>
    <property type="project" value="TreeGrafter"/>
</dbReference>
<dbReference type="GO" id="GO:0016829">
    <property type="term" value="F:lyase activity"/>
    <property type="evidence" value="ECO:0007669"/>
    <property type="project" value="UniProtKB-KW"/>
</dbReference>
<dbReference type="EMBL" id="FMTT01000007">
    <property type="protein sequence ID" value="SCW44565.1"/>
    <property type="molecule type" value="Genomic_DNA"/>
</dbReference>
<dbReference type="Pfam" id="PF15617">
    <property type="entry name" value="C-C_Bond_Lyase"/>
    <property type="match status" value="1"/>
</dbReference>
<dbReference type="GO" id="GO:0006107">
    <property type="term" value="P:oxaloacetate metabolic process"/>
    <property type="evidence" value="ECO:0007669"/>
    <property type="project" value="TreeGrafter"/>
</dbReference>
<comment type="cofactor">
    <cofactor evidence="1">
        <name>Mg(2+)</name>
        <dbReference type="ChEBI" id="CHEBI:18420"/>
    </cofactor>
</comment>
<dbReference type="InterPro" id="IPR015813">
    <property type="entry name" value="Pyrv/PenolPyrv_kinase-like_dom"/>
</dbReference>
<dbReference type="PANTHER" id="PTHR32308:SF10">
    <property type="entry name" value="CITRATE LYASE SUBUNIT BETA"/>
    <property type="match status" value="1"/>
</dbReference>
<evidence type="ECO:0000256" key="3">
    <source>
        <dbReference type="ARBA" id="ARBA00022842"/>
    </source>
</evidence>
<sequence length="408" mass="46870">MRYFNYLTRDEEESLFHLPPSKFSNTSEKELLAYAVGAALYMPATRQSIADEIVTGKYPGLVSVVIDLEDAVGDHQVELAEETLSQQFYRLYSLVRMGALTYEELPLLFIRVRTPQQMTRMIALLEDAMKLVTGFALPKFSEDNGIQYFELIEAYNRQKPVDLPTLYGMPILETAEIMYRETRAEALNAIQHLLTRFKEYVLNVRIGATDFSSLYGLRRKPDMTVYDIGVLRDCITDVVNIFGRIQNQFVISGPVWEYFKSDRVLKPVLRQTSFEESEGRADRLIRLEYINEYLDGLLREVVMDKENGLLGKTIIHPTHIIPVQSLYAVTHEEYMDAKNILNSNNGLVGVVKSQYSNKMNEIKPHLNWAKRIMIRSKVYGVLHEGKNFTSILIGHESTKQEQSLISNT</sequence>
<dbReference type="SUPFAM" id="SSF51621">
    <property type="entry name" value="Phosphoenolpyruvate/pyruvate domain"/>
    <property type="match status" value="1"/>
</dbReference>
<keyword evidence="3" id="KW-0460">Magnesium</keyword>
<reference evidence="5" key="1">
    <citation type="submission" date="2016-10" db="EMBL/GenBank/DDBJ databases">
        <authorList>
            <person name="Varghese N."/>
            <person name="Submissions S."/>
        </authorList>
    </citation>
    <scope>NUCLEOTIDE SEQUENCE [LARGE SCALE GENOMIC DNA]</scope>
    <source>
        <strain evidence="5">CGMCC 1.8946</strain>
    </source>
</reference>
<evidence type="ECO:0000313" key="5">
    <source>
        <dbReference type="Proteomes" id="UP000198601"/>
    </source>
</evidence>
<name>A0A1G4QJF7_9BACL</name>
<dbReference type="Proteomes" id="UP000198601">
    <property type="component" value="Unassembled WGS sequence"/>
</dbReference>
<dbReference type="RefSeq" id="WP_090669065.1">
    <property type="nucleotide sequence ID" value="NZ_FMTT01000007.1"/>
</dbReference>
<dbReference type="InterPro" id="IPR040442">
    <property type="entry name" value="Pyrv_kinase-like_dom_sf"/>
</dbReference>
<protein>
    <submittedName>
        <fullName evidence="4">Citrate lyase beta subunit</fullName>
    </submittedName>
</protein>
<gene>
    <name evidence="4" type="ORF">SAMN04487970_1007115</name>
</gene>
<keyword evidence="4" id="KW-0456">Lyase</keyword>
<evidence type="ECO:0000313" key="4">
    <source>
        <dbReference type="EMBL" id="SCW44565.1"/>
    </source>
</evidence>
<evidence type="ECO:0000256" key="2">
    <source>
        <dbReference type="ARBA" id="ARBA00022723"/>
    </source>
</evidence>
<accession>A0A1G4QJF7</accession>
<dbReference type="OrthoDB" id="9786940at2"/>
<organism evidence="4 5">
    <name type="scientific">Paenibacillus tianmuensis</name>
    <dbReference type="NCBI Taxonomy" id="624147"/>
    <lineage>
        <taxon>Bacteria</taxon>
        <taxon>Bacillati</taxon>
        <taxon>Bacillota</taxon>
        <taxon>Bacilli</taxon>
        <taxon>Bacillales</taxon>
        <taxon>Paenibacillaceae</taxon>
        <taxon>Paenibacillus</taxon>
    </lineage>
</organism>
<dbReference type="STRING" id="624147.SAMN04487970_1007115"/>